<organism evidence="6 7">
    <name type="scientific">Drosophila suzukii</name>
    <name type="common">Spotted-wing drosophila fruit fly</name>
    <dbReference type="NCBI Taxonomy" id="28584"/>
    <lineage>
        <taxon>Eukaryota</taxon>
        <taxon>Metazoa</taxon>
        <taxon>Ecdysozoa</taxon>
        <taxon>Arthropoda</taxon>
        <taxon>Hexapoda</taxon>
        <taxon>Insecta</taxon>
        <taxon>Pterygota</taxon>
        <taxon>Neoptera</taxon>
        <taxon>Endopterygota</taxon>
        <taxon>Diptera</taxon>
        <taxon>Brachycera</taxon>
        <taxon>Muscomorpha</taxon>
        <taxon>Ephydroidea</taxon>
        <taxon>Drosophilidae</taxon>
        <taxon>Drosophila</taxon>
        <taxon>Sophophora</taxon>
    </lineage>
</organism>
<keyword evidence="6" id="KW-1185">Reference proteome</keyword>
<feature type="chain" id="PRO_5047160984" evidence="4">
    <location>
        <begin position="19"/>
        <end position="376"/>
    </location>
</feature>
<dbReference type="GO" id="GO:0005615">
    <property type="term" value="C:extracellular space"/>
    <property type="evidence" value="ECO:0007669"/>
    <property type="project" value="InterPro"/>
</dbReference>
<gene>
    <name evidence="7" type="primary">Spn28B</name>
</gene>
<reference evidence="7" key="2">
    <citation type="submission" date="2025-08" db="UniProtKB">
        <authorList>
            <consortium name="RefSeq"/>
        </authorList>
    </citation>
    <scope>IDENTIFICATION</scope>
</reference>
<dbReference type="CDD" id="cd19954">
    <property type="entry name" value="serpin42Dd-like_insects"/>
    <property type="match status" value="1"/>
</dbReference>
<dbReference type="InterPro" id="IPR023796">
    <property type="entry name" value="Serpin_dom"/>
</dbReference>
<accession>A0AB39Z7R9</accession>
<sequence length="376" mass="42948">MKYLILILLASSVACLFSDDFYRILAKENAKVNLITSPLSVEIVMSMMYMAARGETAEELRNTLNLPEDKRVLAHNYWKCFSNFKAREKSIILRLGNRIYINKNYSLIPEFNQLVKNSFKAFAQKISLDDPNKAASIINSWVNIATRGKLRDIVSPSDMSSDLSAIVVNVIYFRGQWKYQFRADQTHEADFYISSEKNITVEMMTMSQSLFSAYLNDLDAKVIELPYRNSNLSMRIFLPNTIDGLSAMEEKIIGFSRDLQKKDVNVKLPKFKIEFSAKLKAVLQQLGIREAFESSADFSGLVLDSSVEIDNVVQKAFLKVDENGTEASAATNVLVRIKKSVEFRNSMEFVADHPFAYTIHDQDKIYFQGHIVKPEW</sequence>
<dbReference type="InterPro" id="IPR000215">
    <property type="entry name" value="Serpin_fam"/>
</dbReference>
<evidence type="ECO:0000313" key="7">
    <source>
        <dbReference type="RefSeq" id="XP_016929828.3"/>
    </source>
</evidence>
<dbReference type="Gene3D" id="2.30.39.10">
    <property type="entry name" value="Alpha-1-antitrypsin, domain 1"/>
    <property type="match status" value="1"/>
</dbReference>
<dbReference type="InterPro" id="IPR042185">
    <property type="entry name" value="Serpin_sf_2"/>
</dbReference>
<dbReference type="SUPFAM" id="SSF56574">
    <property type="entry name" value="Serpins"/>
    <property type="match status" value="1"/>
</dbReference>
<evidence type="ECO:0000256" key="1">
    <source>
        <dbReference type="ARBA" id="ARBA00022690"/>
    </source>
</evidence>
<evidence type="ECO:0000256" key="4">
    <source>
        <dbReference type="SAM" id="SignalP"/>
    </source>
</evidence>
<keyword evidence="1 7" id="KW-0646">Protease inhibitor</keyword>
<dbReference type="SMART" id="SM00093">
    <property type="entry name" value="SERPIN"/>
    <property type="match status" value="1"/>
</dbReference>
<evidence type="ECO:0000256" key="2">
    <source>
        <dbReference type="ARBA" id="ARBA00022900"/>
    </source>
</evidence>
<dbReference type="Pfam" id="PF00079">
    <property type="entry name" value="Serpin"/>
    <property type="match status" value="1"/>
</dbReference>
<dbReference type="InterPro" id="IPR036186">
    <property type="entry name" value="Serpin_sf"/>
</dbReference>
<dbReference type="Gene3D" id="3.30.497.10">
    <property type="entry name" value="Antithrombin, subunit I, domain 2"/>
    <property type="match status" value="1"/>
</dbReference>
<comment type="similarity">
    <text evidence="3">Belongs to the serpin family.</text>
</comment>
<keyword evidence="4" id="KW-0732">Signal</keyword>
<name>A0AB39Z7R9_DROSZ</name>
<dbReference type="GO" id="GO:0004867">
    <property type="term" value="F:serine-type endopeptidase inhibitor activity"/>
    <property type="evidence" value="ECO:0007669"/>
    <property type="project" value="UniProtKB-KW"/>
</dbReference>
<dbReference type="GeneID" id="108009744"/>
<dbReference type="PROSITE" id="PS51257">
    <property type="entry name" value="PROKAR_LIPOPROTEIN"/>
    <property type="match status" value="1"/>
</dbReference>
<dbReference type="Proteomes" id="UP001652628">
    <property type="component" value="Chromosome 2L"/>
</dbReference>
<keyword evidence="2 7" id="KW-0722">Serine protease inhibitor</keyword>
<dbReference type="AlphaFoldDB" id="A0AB39Z7R9"/>
<feature type="signal peptide" evidence="4">
    <location>
        <begin position="1"/>
        <end position="18"/>
    </location>
</feature>
<evidence type="ECO:0000256" key="3">
    <source>
        <dbReference type="RuleBase" id="RU000411"/>
    </source>
</evidence>
<evidence type="ECO:0000313" key="6">
    <source>
        <dbReference type="Proteomes" id="UP001652628"/>
    </source>
</evidence>
<evidence type="ECO:0000259" key="5">
    <source>
        <dbReference type="SMART" id="SM00093"/>
    </source>
</evidence>
<protein>
    <submittedName>
        <fullName evidence="7">Serine protease inhibitor 42Dd</fullName>
    </submittedName>
</protein>
<dbReference type="InterPro" id="IPR042178">
    <property type="entry name" value="Serpin_sf_1"/>
</dbReference>
<reference evidence="6" key="1">
    <citation type="submission" date="2025-05" db="UniProtKB">
        <authorList>
            <consortium name="RefSeq"/>
        </authorList>
    </citation>
    <scope>NUCLEOTIDE SEQUENCE [LARGE SCALE GENOMIC DNA]</scope>
</reference>
<feature type="domain" description="Serpin" evidence="5">
    <location>
        <begin position="19"/>
        <end position="374"/>
    </location>
</feature>
<dbReference type="PANTHER" id="PTHR11461">
    <property type="entry name" value="SERINE PROTEASE INHIBITOR, SERPIN"/>
    <property type="match status" value="1"/>
</dbReference>
<dbReference type="PANTHER" id="PTHR11461:SF372">
    <property type="entry name" value="ACCESSORY GLAND PROTEIN ACP76A-RELATED"/>
    <property type="match status" value="1"/>
</dbReference>
<dbReference type="RefSeq" id="XP_016929828.3">
    <property type="nucleotide sequence ID" value="XM_017074339.3"/>
</dbReference>
<proteinExistence type="inferred from homology"/>